<reference evidence="2" key="1">
    <citation type="submission" date="2020-05" db="EMBL/GenBank/DDBJ databases">
        <authorList>
            <person name="Chiriac C."/>
            <person name="Salcher M."/>
            <person name="Ghai R."/>
            <person name="Kavagutti S V."/>
        </authorList>
    </citation>
    <scope>NUCLEOTIDE SEQUENCE</scope>
</reference>
<sequence>MNWNLNEIRIRQLWATADWGNETNELRKIFKSTLSRINQVYLYDAITATKQKYSSEMPQLAWIMKEYSAIEEVRRPRINGATPPPNKFWVDFERPTSHNPKIKYSYSTDCPDLESAQQFAATVAGRIRNYAEPLPSQTKEIAHNLSTASRSVIAQAVAACRSRGTISNQPLDPCPANWSKETQGIVMTEIQKGTP</sequence>
<evidence type="ECO:0000313" key="4">
    <source>
        <dbReference type="EMBL" id="CAB5230451.1"/>
    </source>
</evidence>
<organism evidence="2">
    <name type="scientific">uncultured Caudovirales phage</name>
    <dbReference type="NCBI Taxonomy" id="2100421"/>
    <lineage>
        <taxon>Viruses</taxon>
        <taxon>Duplodnaviria</taxon>
        <taxon>Heunggongvirae</taxon>
        <taxon>Uroviricota</taxon>
        <taxon>Caudoviricetes</taxon>
        <taxon>Peduoviridae</taxon>
        <taxon>Maltschvirus</taxon>
        <taxon>Maltschvirus maltsch</taxon>
    </lineage>
</organism>
<evidence type="ECO:0000313" key="1">
    <source>
        <dbReference type="EMBL" id="CAB4184556.1"/>
    </source>
</evidence>
<protein>
    <submittedName>
        <fullName evidence="2">Uncharacterized protein</fullName>
    </submittedName>
</protein>
<dbReference type="EMBL" id="LR797438">
    <property type="protein sequence ID" value="CAB4216341.1"/>
    <property type="molecule type" value="Genomic_DNA"/>
</dbReference>
<gene>
    <name evidence="1" type="ORF">UFOVP1128_20</name>
    <name evidence="2" type="ORF">UFOVP1237_26</name>
    <name evidence="3" type="ORF">UFOVP1489_36</name>
    <name evidence="4" type="ORF">UFOVP1575_23</name>
</gene>
<evidence type="ECO:0000313" key="3">
    <source>
        <dbReference type="EMBL" id="CAB4216341.1"/>
    </source>
</evidence>
<dbReference type="EMBL" id="LR798418">
    <property type="protein sequence ID" value="CAB5230451.1"/>
    <property type="molecule type" value="Genomic_DNA"/>
</dbReference>
<dbReference type="EMBL" id="LR797184">
    <property type="protein sequence ID" value="CAB4192334.1"/>
    <property type="molecule type" value="Genomic_DNA"/>
</dbReference>
<name>A0A6J5RKR0_9CAUD</name>
<proteinExistence type="predicted"/>
<accession>A0A6J5RKR0</accession>
<evidence type="ECO:0000313" key="2">
    <source>
        <dbReference type="EMBL" id="CAB4192334.1"/>
    </source>
</evidence>
<dbReference type="EMBL" id="LR797065">
    <property type="protein sequence ID" value="CAB4184556.1"/>
    <property type="molecule type" value="Genomic_DNA"/>
</dbReference>